<reference evidence="2 3" key="1">
    <citation type="submission" date="2018-08" db="EMBL/GenBank/DDBJ databases">
        <title>Draft genome of the lignicolous fungus Coniochaeta pulveracea.</title>
        <authorList>
            <person name="Borstlap C.J."/>
            <person name="De Witt R.N."/>
            <person name="Botha A."/>
            <person name="Volschenk H."/>
        </authorList>
    </citation>
    <scope>NUCLEOTIDE SEQUENCE [LARGE SCALE GENOMIC DNA]</scope>
    <source>
        <strain evidence="2 3">CAB683</strain>
    </source>
</reference>
<proteinExistence type="predicted"/>
<feature type="compositionally biased region" description="Basic and acidic residues" evidence="1">
    <location>
        <begin position="1"/>
        <end position="30"/>
    </location>
</feature>
<evidence type="ECO:0000313" key="3">
    <source>
        <dbReference type="Proteomes" id="UP000275385"/>
    </source>
</evidence>
<accession>A0A420YHD6</accession>
<feature type="region of interest" description="Disordered" evidence="1">
    <location>
        <begin position="1"/>
        <end position="36"/>
    </location>
</feature>
<keyword evidence="3" id="KW-1185">Reference proteome</keyword>
<gene>
    <name evidence="2" type="ORF">DL546_008842</name>
</gene>
<organism evidence="2 3">
    <name type="scientific">Coniochaeta pulveracea</name>
    <dbReference type="NCBI Taxonomy" id="177199"/>
    <lineage>
        <taxon>Eukaryota</taxon>
        <taxon>Fungi</taxon>
        <taxon>Dikarya</taxon>
        <taxon>Ascomycota</taxon>
        <taxon>Pezizomycotina</taxon>
        <taxon>Sordariomycetes</taxon>
        <taxon>Sordariomycetidae</taxon>
        <taxon>Coniochaetales</taxon>
        <taxon>Coniochaetaceae</taxon>
        <taxon>Coniochaeta</taxon>
    </lineage>
</organism>
<dbReference type="EMBL" id="QVQW01000010">
    <property type="protein sequence ID" value="RKU47251.1"/>
    <property type="molecule type" value="Genomic_DNA"/>
</dbReference>
<name>A0A420YHD6_9PEZI</name>
<sequence length="263" mass="29263">MAISKEHDAGRAAIQKDHDDNHSFVTDKSDSPPGPSPYKHLPLSFNFYYKQWFSSMYQIGEHEDQPLFTIQRHGAWGNDKPMIVLHKGADPKNPVVGTVTKEGLMNHDTVIELPMSSQQGPEGGPIREHLVSEVSMILKNSRFRFSFDVGRGKESRRETFEWRMSKAVEVRTLDSMACGWKLVRLGSDQPTGKGGPRGARDVGEASDGKEVVAAWSENSGMTLSKIAKFHFLGAGATGEFGDDWALMAALSAFRLWKFTKVSY</sequence>
<protein>
    <submittedName>
        <fullName evidence="2">Uncharacterized protein</fullName>
    </submittedName>
</protein>
<comment type="caution">
    <text evidence="2">The sequence shown here is derived from an EMBL/GenBank/DDBJ whole genome shotgun (WGS) entry which is preliminary data.</text>
</comment>
<evidence type="ECO:0000313" key="2">
    <source>
        <dbReference type="EMBL" id="RKU47251.1"/>
    </source>
</evidence>
<feature type="region of interest" description="Disordered" evidence="1">
    <location>
        <begin position="187"/>
        <end position="206"/>
    </location>
</feature>
<dbReference type="Proteomes" id="UP000275385">
    <property type="component" value="Unassembled WGS sequence"/>
</dbReference>
<evidence type="ECO:0000256" key="1">
    <source>
        <dbReference type="SAM" id="MobiDB-lite"/>
    </source>
</evidence>
<dbReference type="OrthoDB" id="3431997at2759"/>
<dbReference type="AlphaFoldDB" id="A0A420YHD6"/>